<protein>
    <recommendedName>
        <fullName evidence="11">DNA replication licensing factor MCM7</fullName>
        <ecNumber evidence="11">3.6.4.12</ecNumber>
    </recommendedName>
</protein>
<evidence type="ECO:0000256" key="9">
    <source>
        <dbReference type="ARBA" id="ARBA00023306"/>
    </source>
</evidence>
<dbReference type="FunFam" id="2.20.28.10:FF:000004">
    <property type="entry name" value="DNA replication licensing factor MCM7"/>
    <property type="match status" value="1"/>
</dbReference>
<evidence type="ECO:0000256" key="3">
    <source>
        <dbReference type="ARBA" id="ARBA00022741"/>
    </source>
</evidence>
<evidence type="ECO:0000313" key="15">
    <source>
        <dbReference type="Proteomes" id="UP000054524"/>
    </source>
</evidence>
<dbReference type="PANTHER" id="PTHR11630">
    <property type="entry name" value="DNA REPLICATION LICENSING FACTOR MCM FAMILY MEMBER"/>
    <property type="match status" value="1"/>
</dbReference>
<accession>A0A086J0A2</accession>
<comment type="subcellular location">
    <subcellularLocation>
        <location evidence="1 11">Nucleus</location>
    </subcellularLocation>
</comment>
<dbReference type="GO" id="GO:0017116">
    <property type="term" value="F:single-stranded DNA helicase activity"/>
    <property type="evidence" value="ECO:0007669"/>
    <property type="project" value="TreeGrafter"/>
</dbReference>
<keyword evidence="6 10" id="KW-0067">ATP-binding</keyword>
<dbReference type="InterPro" id="IPR018525">
    <property type="entry name" value="MCM_CS"/>
</dbReference>
<dbReference type="Pfam" id="PF17855">
    <property type="entry name" value="MCM_lid"/>
    <property type="match status" value="1"/>
</dbReference>
<keyword evidence="4 11" id="KW-0378">Hydrolase</keyword>
<evidence type="ECO:0000256" key="11">
    <source>
        <dbReference type="RuleBase" id="RU365012"/>
    </source>
</evidence>
<dbReference type="GO" id="GO:0000727">
    <property type="term" value="P:double-strand break repair via break-induced replication"/>
    <property type="evidence" value="ECO:0007669"/>
    <property type="project" value="TreeGrafter"/>
</dbReference>
<dbReference type="SUPFAM" id="SSF50249">
    <property type="entry name" value="Nucleic acid-binding proteins"/>
    <property type="match status" value="1"/>
</dbReference>
<evidence type="ECO:0000256" key="4">
    <source>
        <dbReference type="ARBA" id="ARBA00022801"/>
    </source>
</evidence>
<evidence type="ECO:0000256" key="10">
    <source>
        <dbReference type="RuleBase" id="RU004070"/>
    </source>
</evidence>
<dbReference type="GO" id="GO:0005524">
    <property type="term" value="F:ATP binding"/>
    <property type="evidence" value="ECO:0007669"/>
    <property type="project" value="UniProtKB-KW"/>
</dbReference>
<dbReference type="InterPro" id="IPR001208">
    <property type="entry name" value="MCM_dom"/>
</dbReference>
<dbReference type="Gene3D" id="2.20.28.10">
    <property type="match status" value="1"/>
</dbReference>
<evidence type="ECO:0000256" key="6">
    <source>
        <dbReference type="ARBA" id="ARBA00022840"/>
    </source>
</evidence>
<dbReference type="Pfam" id="PF00493">
    <property type="entry name" value="MCM"/>
    <property type="match status" value="1"/>
</dbReference>
<evidence type="ECO:0000256" key="8">
    <source>
        <dbReference type="ARBA" id="ARBA00023242"/>
    </source>
</evidence>
<dbReference type="InterPro" id="IPR033762">
    <property type="entry name" value="MCM_OB"/>
</dbReference>
<dbReference type="GO" id="GO:0003697">
    <property type="term" value="F:single-stranded DNA binding"/>
    <property type="evidence" value="ECO:0007669"/>
    <property type="project" value="TreeGrafter"/>
</dbReference>
<dbReference type="PANTHER" id="PTHR11630:SF26">
    <property type="entry name" value="DNA REPLICATION LICENSING FACTOR MCM7"/>
    <property type="match status" value="1"/>
</dbReference>
<organism evidence="14 15">
    <name type="scientific">Nematocida ausubeli (strain ATCC PRA-371 / ERTm2)</name>
    <name type="common">Nematode killer fungus</name>
    <dbReference type="NCBI Taxonomy" id="1913371"/>
    <lineage>
        <taxon>Eukaryota</taxon>
        <taxon>Fungi</taxon>
        <taxon>Fungi incertae sedis</taxon>
        <taxon>Microsporidia</taxon>
        <taxon>Nematocida</taxon>
    </lineage>
</organism>
<keyword evidence="5 11" id="KW-0347">Helicase</keyword>
<evidence type="ECO:0000256" key="5">
    <source>
        <dbReference type="ARBA" id="ARBA00022806"/>
    </source>
</evidence>
<keyword evidence="8 11" id="KW-0539">Nucleus</keyword>
<evidence type="ECO:0000313" key="14">
    <source>
        <dbReference type="EMBL" id="KFG25570.1"/>
    </source>
</evidence>
<dbReference type="PROSITE" id="PS00847">
    <property type="entry name" value="MCM_1"/>
    <property type="match status" value="1"/>
</dbReference>
<dbReference type="Gene3D" id="3.40.50.300">
    <property type="entry name" value="P-loop containing nucleotide triphosphate hydrolases"/>
    <property type="match status" value="1"/>
</dbReference>
<evidence type="ECO:0000256" key="2">
    <source>
        <dbReference type="ARBA" id="ARBA00022705"/>
    </source>
</evidence>
<keyword evidence="3 10" id="KW-0547">Nucleotide-binding</keyword>
<keyword evidence="2 11" id="KW-0235">DNA replication</keyword>
<dbReference type="HOGENOM" id="CLU_000995_7_2_1"/>
<dbReference type="Gene3D" id="2.40.50.140">
    <property type="entry name" value="Nucleic acid-binding proteins"/>
    <property type="match status" value="1"/>
</dbReference>
<dbReference type="PROSITE" id="PS50051">
    <property type="entry name" value="MCM_2"/>
    <property type="match status" value="1"/>
</dbReference>
<sequence length="711" mass="78522">MEDLRQYRIEKDYAVSKDTMRRFLFTFESSGTLKYMAQIKALSKTKAISINVSDILEDGNTDLYADVLNNTARYREIVYEIVDEMLRAEEIEMPKEDLFFEHRKARVMERYPNKSVFEVLTKSILRYYSVNIYRTDLLSFNDVTPDVIGSLVCIRGIISKASDVHPSISVAVFMCDSCTSEVFQEVEGETFLPLSECQSEKCRAGRTKGTLHLQTRPSKFRSKQVFRVQELSAEVEPGRVPRSLTVEVYDELVRTAVPGTEVLVSGVFLPKPNEGIQKMRMGLLSDTYILGSYVRPIKKASVRAARPTSENTDENRASGEEAVSPVSEQQEIAPEEEENSPGMVDLMASSIAPEISGMEDIKKLLLLMLIGGDTCTEGGLRIRGEINVLLVGDPGVAKSQLLKAVCRLSPRGIFTTGKGASGAGLTACVSRDSETGEHILEGGALVMSDGGICCIDEFDKMHESDRSCVHEAMEQHRISISKAGINTTLNARCSVLAAANPIKGRYVEKKGIAWNAGLPSALISRFDAVKVIQDIAGKGDVEICKHILGVHKRKGAITGVLPIEKLAAEINKCKVIEPSLGEGVQERIVSAYSLERAKDAKMLGKGLPGTARRVLSVLRFSQALAKAHRRKTVTIQDVEEVLRLLGCDSLSIYDIIMKMEGGNNESYKVIELDCIYKEASRFDMAEIDECIRQQVDIGAWSLNGDKLTIFT</sequence>
<dbReference type="InterPro" id="IPR027925">
    <property type="entry name" value="MCM_N"/>
</dbReference>
<dbReference type="InterPro" id="IPR041562">
    <property type="entry name" value="MCM_lid"/>
</dbReference>
<name>A0A086J0A2_NEMA1</name>
<dbReference type="GO" id="GO:0042555">
    <property type="term" value="C:MCM complex"/>
    <property type="evidence" value="ECO:0007669"/>
    <property type="project" value="InterPro"/>
</dbReference>
<dbReference type="Pfam" id="PF17207">
    <property type="entry name" value="MCM_OB"/>
    <property type="match status" value="1"/>
</dbReference>
<keyword evidence="7 10" id="KW-0238">DNA-binding</keyword>
<dbReference type="GO" id="GO:0031261">
    <property type="term" value="C:DNA replication preinitiation complex"/>
    <property type="evidence" value="ECO:0007669"/>
    <property type="project" value="UniProtKB-ARBA"/>
</dbReference>
<dbReference type="PRINTS" id="PR01663">
    <property type="entry name" value="MCMPROTEIN7"/>
</dbReference>
<dbReference type="InterPro" id="IPR003593">
    <property type="entry name" value="AAA+_ATPase"/>
</dbReference>
<dbReference type="EC" id="3.6.4.12" evidence="11"/>
<dbReference type="GO" id="GO:0006271">
    <property type="term" value="P:DNA strand elongation involved in DNA replication"/>
    <property type="evidence" value="ECO:0007669"/>
    <property type="project" value="TreeGrafter"/>
</dbReference>
<dbReference type="AlphaFoldDB" id="A0A086J0A2"/>
<dbReference type="GO" id="GO:0005656">
    <property type="term" value="C:nuclear pre-replicative complex"/>
    <property type="evidence" value="ECO:0007669"/>
    <property type="project" value="UniProtKB-ARBA"/>
</dbReference>
<dbReference type="GO" id="GO:0006270">
    <property type="term" value="P:DNA replication initiation"/>
    <property type="evidence" value="ECO:0007669"/>
    <property type="project" value="InterPro"/>
</dbReference>
<dbReference type="PRINTS" id="PR01657">
    <property type="entry name" value="MCMFAMILY"/>
</dbReference>
<dbReference type="Pfam" id="PF14551">
    <property type="entry name" value="MCM_N"/>
    <property type="match status" value="1"/>
</dbReference>
<comment type="caution">
    <text evidence="14">The sequence shown here is derived from an EMBL/GenBank/DDBJ whole genome shotgun (WGS) entry which is preliminary data.</text>
</comment>
<evidence type="ECO:0000256" key="7">
    <source>
        <dbReference type="ARBA" id="ARBA00023125"/>
    </source>
</evidence>
<dbReference type="GO" id="GO:0006279">
    <property type="term" value="P:premeiotic DNA replication"/>
    <property type="evidence" value="ECO:0007669"/>
    <property type="project" value="UniProtKB-ARBA"/>
</dbReference>
<dbReference type="InterPro" id="IPR008050">
    <property type="entry name" value="MCM7"/>
</dbReference>
<keyword evidence="9 11" id="KW-0131">Cell cycle</keyword>
<dbReference type="Gene3D" id="3.30.1640.10">
    <property type="entry name" value="mini-chromosome maintenance (MCM) complex, chain A, domain 1"/>
    <property type="match status" value="1"/>
</dbReference>
<dbReference type="SUPFAM" id="SSF52540">
    <property type="entry name" value="P-loop containing nucleoside triphosphate hydrolases"/>
    <property type="match status" value="1"/>
</dbReference>
<dbReference type="InterPro" id="IPR031327">
    <property type="entry name" value="MCM"/>
</dbReference>
<dbReference type="GO" id="GO:0043596">
    <property type="term" value="C:nuclear replication fork"/>
    <property type="evidence" value="ECO:0007669"/>
    <property type="project" value="UniProtKB-ARBA"/>
</dbReference>
<dbReference type="GO" id="GO:0016887">
    <property type="term" value="F:ATP hydrolysis activity"/>
    <property type="evidence" value="ECO:0007669"/>
    <property type="project" value="RHEA"/>
</dbReference>
<reference evidence="14 15" key="1">
    <citation type="journal article" date="2014" name="Genome Announc.">
        <title>Genome Sequence of the Microsporidian Species Nematocida sp1 Strain ERTm6 (ATCC PRA-372).</title>
        <authorList>
            <person name="Bakowski M.A."/>
            <person name="Priest M."/>
            <person name="Young S."/>
            <person name="Cuomo C.A."/>
            <person name="Troemel E.R."/>
        </authorList>
    </citation>
    <scope>NUCLEOTIDE SEQUENCE [LARGE SCALE GENOMIC DNA]</scope>
    <source>
        <strain evidence="14 15">ERTm6</strain>
    </source>
</reference>
<dbReference type="Proteomes" id="UP000054524">
    <property type="component" value="Unassembled WGS sequence"/>
</dbReference>
<dbReference type="SMART" id="SM00350">
    <property type="entry name" value="MCM"/>
    <property type="match status" value="1"/>
</dbReference>
<feature type="region of interest" description="Disordered" evidence="12">
    <location>
        <begin position="304"/>
        <end position="340"/>
    </location>
</feature>
<evidence type="ECO:0000256" key="12">
    <source>
        <dbReference type="SAM" id="MobiDB-lite"/>
    </source>
</evidence>
<evidence type="ECO:0000256" key="1">
    <source>
        <dbReference type="ARBA" id="ARBA00004123"/>
    </source>
</evidence>
<keyword evidence="15" id="KW-1185">Reference proteome</keyword>
<comment type="function">
    <text evidence="11">Acts as component of the MCM2-7 complex (MCM complex) which is the replicative helicase essential for 'once per cell cycle' DNA replication initiation and elongation in eukaryotic cells. The active ATPase sites in the MCM2-7 ring are formed through the interaction surfaces of two neighboring subunits such that a critical structure of a conserved arginine finger motif is provided in trans relative to the ATP-binding site of the Walker A box of the adjacent subunit. The six ATPase active sites, however, are likely to contribute differentially to the complex helicase activity.</text>
</comment>
<dbReference type="SMART" id="SM00382">
    <property type="entry name" value="AAA"/>
    <property type="match status" value="1"/>
</dbReference>
<comment type="similarity">
    <text evidence="10">Belongs to the MCM family.</text>
</comment>
<dbReference type="InterPro" id="IPR012340">
    <property type="entry name" value="NA-bd_OB-fold"/>
</dbReference>
<gene>
    <name evidence="11" type="primary">MCM7</name>
    <name evidence="14" type="ORF">NESG_02349</name>
</gene>
<dbReference type="EMBL" id="AKIJ01000005">
    <property type="protein sequence ID" value="KFG25570.1"/>
    <property type="molecule type" value="Genomic_DNA"/>
</dbReference>
<evidence type="ECO:0000259" key="13">
    <source>
        <dbReference type="PROSITE" id="PS50051"/>
    </source>
</evidence>
<comment type="catalytic activity">
    <reaction evidence="11">
        <text>ATP + H2O = ADP + phosphate + H(+)</text>
        <dbReference type="Rhea" id="RHEA:13065"/>
        <dbReference type="ChEBI" id="CHEBI:15377"/>
        <dbReference type="ChEBI" id="CHEBI:15378"/>
        <dbReference type="ChEBI" id="CHEBI:30616"/>
        <dbReference type="ChEBI" id="CHEBI:43474"/>
        <dbReference type="ChEBI" id="CHEBI:456216"/>
        <dbReference type="EC" id="3.6.4.12"/>
    </reaction>
</comment>
<dbReference type="InterPro" id="IPR027417">
    <property type="entry name" value="P-loop_NTPase"/>
</dbReference>
<proteinExistence type="inferred from homology"/>
<feature type="domain" description="MCM C-terminal AAA(+) ATPase" evidence="13">
    <location>
        <begin position="343"/>
        <end position="534"/>
    </location>
</feature>